<dbReference type="Ensembl" id="ENSATET00000075581.1">
    <property type="protein sequence ID" value="ENSATEP00000077169.1"/>
    <property type="gene ID" value="ENSATEG00000033305.1"/>
</dbReference>
<evidence type="ECO:0000256" key="2">
    <source>
        <dbReference type="SAM" id="MobiDB-lite"/>
    </source>
</evidence>
<evidence type="ECO:0000313" key="4">
    <source>
        <dbReference type="Proteomes" id="UP000265040"/>
    </source>
</evidence>
<reference evidence="3" key="3">
    <citation type="submission" date="2025-09" db="UniProtKB">
        <authorList>
            <consortium name="Ensembl"/>
        </authorList>
    </citation>
    <scope>IDENTIFICATION</scope>
</reference>
<gene>
    <name evidence="3" type="primary">BBOF1</name>
</gene>
<feature type="coiled-coil region" evidence="1">
    <location>
        <begin position="111"/>
        <end position="177"/>
    </location>
</feature>
<dbReference type="AlphaFoldDB" id="A0AAQ6IP43"/>
<feature type="coiled-coil region" evidence="1">
    <location>
        <begin position="304"/>
        <end position="338"/>
    </location>
</feature>
<proteinExistence type="predicted"/>
<feature type="region of interest" description="Disordered" evidence="2">
    <location>
        <begin position="422"/>
        <end position="441"/>
    </location>
</feature>
<feature type="compositionally biased region" description="Polar residues" evidence="2">
    <location>
        <begin position="452"/>
        <end position="471"/>
    </location>
</feature>
<keyword evidence="1" id="KW-0175">Coiled coil</keyword>
<protein>
    <submittedName>
        <fullName evidence="3">Uncharacterized protein</fullName>
    </submittedName>
</protein>
<dbReference type="Proteomes" id="UP000265040">
    <property type="component" value="Chromosome 7"/>
</dbReference>
<evidence type="ECO:0000313" key="3">
    <source>
        <dbReference type="Ensembl" id="ENSATEP00000077169.1"/>
    </source>
</evidence>
<sequence>MENHKENEMLTQFNEATFAALCENEGQMEHEIRHLKDELKFRLGVVHENAQLRDKMKAFLYNLEENKFLKNELKELKKDLNVKTVFSETWKKQQEDYLKLKKQMELVTKDRELLSKELEHYKHKCLALRKKSKDVEVTLSEEKEKLKVRVHVLEMEVEKLQKENSTLKDNAMIAKSHRGEIVQKDRELLKEKKRCCDLEEQVEKMTKEQEASETPKIVVQVHQVSEYQVTKEFERNMELSDKLMTTKQQLVKTKRQLEKKDQVIEEKQKECEDLKHSMSRLLPPERLEEIPKCKWTIRDQSKKIQALTGAMNMYQSKAEEYKKEKEILADKAENNKKLYLLERMKNLDLREALKKSGVKQPGKNKAGVTELPSIFSEQELKEQDKTRKTSTIQLPPISSSFKLQAEAKSVHTRTKKIVYLSTQKSDQTPANENIQRKSKGKLHHICLPPISTKPQAKQNDDTTAFMTESGH</sequence>
<evidence type="ECO:0000256" key="1">
    <source>
        <dbReference type="SAM" id="Coils"/>
    </source>
</evidence>
<keyword evidence="4" id="KW-1185">Reference proteome</keyword>
<name>A0AAQ6IP43_ANATE</name>
<organism evidence="3 4">
    <name type="scientific">Anabas testudineus</name>
    <name type="common">Climbing perch</name>
    <name type="synonym">Anthias testudineus</name>
    <dbReference type="NCBI Taxonomy" id="64144"/>
    <lineage>
        <taxon>Eukaryota</taxon>
        <taxon>Metazoa</taxon>
        <taxon>Chordata</taxon>
        <taxon>Craniata</taxon>
        <taxon>Vertebrata</taxon>
        <taxon>Euteleostomi</taxon>
        <taxon>Actinopterygii</taxon>
        <taxon>Neopterygii</taxon>
        <taxon>Teleostei</taxon>
        <taxon>Neoteleostei</taxon>
        <taxon>Acanthomorphata</taxon>
        <taxon>Anabantaria</taxon>
        <taxon>Anabantiformes</taxon>
        <taxon>Anabantoidei</taxon>
        <taxon>Anabantidae</taxon>
        <taxon>Anabas</taxon>
    </lineage>
</organism>
<reference evidence="3 4" key="1">
    <citation type="submission" date="2021-04" db="EMBL/GenBank/DDBJ databases">
        <authorList>
            <consortium name="Wellcome Sanger Institute Data Sharing"/>
        </authorList>
    </citation>
    <scope>NUCLEOTIDE SEQUENCE [LARGE SCALE GENOMIC DNA]</scope>
</reference>
<feature type="coiled-coil region" evidence="1">
    <location>
        <begin position="236"/>
        <end position="277"/>
    </location>
</feature>
<accession>A0AAQ6IP43</accession>
<feature type="compositionally biased region" description="Polar residues" evidence="2">
    <location>
        <begin position="422"/>
        <end position="433"/>
    </location>
</feature>
<reference evidence="3" key="2">
    <citation type="submission" date="2025-08" db="UniProtKB">
        <authorList>
            <consortium name="Ensembl"/>
        </authorList>
    </citation>
    <scope>IDENTIFICATION</scope>
</reference>
<feature type="region of interest" description="Disordered" evidence="2">
    <location>
        <begin position="449"/>
        <end position="471"/>
    </location>
</feature>